<dbReference type="Proteomes" id="UP000277132">
    <property type="component" value="Genome"/>
</dbReference>
<reference evidence="1 2" key="1">
    <citation type="submission" date="2017-11" db="EMBL/GenBank/DDBJ databases">
        <title>A major lineage of nontailed dsDNA viruses as unrecognized killers of marine bacteria.</title>
        <authorList>
            <person name="Kauffman K.M."/>
            <person name="Hussain F.A."/>
            <person name="Yang J."/>
            <person name="Arevalo P."/>
            <person name="Brown J.M."/>
            <person name="Chang W.K."/>
            <person name="VanInsberghe D."/>
            <person name="Elsherbini J."/>
            <person name="Cutler M.B."/>
            <person name="Kelly L."/>
            <person name="Polz M.F."/>
        </authorList>
    </citation>
    <scope>NUCLEOTIDE SEQUENCE [LARGE SCALE GENOMIC DNA]</scope>
</reference>
<name>A0A2I7RBA3_9CAUD</name>
<gene>
    <name evidence="1" type="ORF">NVP1152O_012</name>
</gene>
<organism evidence="1 2">
    <name type="scientific">Vibrio phage 1.152.O._10N.222.46.E1</name>
    <dbReference type="NCBI Taxonomy" id="1881431"/>
    <lineage>
        <taxon>Viruses</taxon>
        <taxon>Duplodnaviria</taxon>
        <taxon>Heunggongvirae</taxon>
        <taxon>Uroviricota</taxon>
        <taxon>Caudoviricetes</taxon>
        <taxon>Schitoviridae</taxon>
        <taxon>Pontosvirinae</taxon>
        <taxon>Nahantvirus</taxon>
        <taxon>Nahantvirus 49C7</taxon>
    </lineage>
</organism>
<dbReference type="EMBL" id="MG592521">
    <property type="protein sequence ID" value="AUR90917.1"/>
    <property type="molecule type" value="Genomic_DNA"/>
</dbReference>
<accession>A0A2I7RBA3</accession>
<evidence type="ECO:0000313" key="1">
    <source>
        <dbReference type="EMBL" id="AUR90917.1"/>
    </source>
</evidence>
<sequence>MGMNITNSPQGESNLVVQEGTHIVVSEPDVLVCGNDDPQLLSINYEKPTDCIKPNGTYLQGPPGPPGSDG</sequence>
<proteinExistence type="predicted"/>
<protein>
    <submittedName>
        <fullName evidence="1">Uncharacterized protein</fullName>
    </submittedName>
</protein>
<evidence type="ECO:0000313" key="2">
    <source>
        <dbReference type="Proteomes" id="UP000277132"/>
    </source>
</evidence>